<keyword evidence="6" id="KW-0564">Palmitate</keyword>
<evidence type="ECO:0000256" key="2">
    <source>
        <dbReference type="ARBA" id="ARBA00007886"/>
    </source>
</evidence>
<dbReference type="Proteomes" id="UP000275368">
    <property type="component" value="Chromosome"/>
</dbReference>
<feature type="domain" description="Spore germination GerAC-like C-terminal" evidence="8">
    <location>
        <begin position="200"/>
        <end position="370"/>
    </location>
</feature>
<keyword evidence="3" id="KW-0309">Germination</keyword>
<evidence type="ECO:0000256" key="1">
    <source>
        <dbReference type="ARBA" id="ARBA00004635"/>
    </source>
</evidence>
<organism evidence="10 11">
    <name type="scientific">Paenibacillus baekrokdamisoli</name>
    <dbReference type="NCBI Taxonomy" id="1712516"/>
    <lineage>
        <taxon>Bacteria</taxon>
        <taxon>Bacillati</taxon>
        <taxon>Bacillota</taxon>
        <taxon>Bacilli</taxon>
        <taxon>Bacillales</taxon>
        <taxon>Paenibacillaceae</taxon>
        <taxon>Paenibacillus</taxon>
    </lineage>
</organism>
<dbReference type="InterPro" id="IPR046953">
    <property type="entry name" value="Spore_GerAC-like_C"/>
</dbReference>
<dbReference type="PANTHER" id="PTHR35789:SF1">
    <property type="entry name" value="SPORE GERMINATION PROTEIN B3"/>
    <property type="match status" value="1"/>
</dbReference>
<dbReference type="EMBL" id="AP019308">
    <property type="protein sequence ID" value="BBH18841.1"/>
    <property type="molecule type" value="Genomic_DNA"/>
</dbReference>
<evidence type="ECO:0000259" key="8">
    <source>
        <dbReference type="Pfam" id="PF05504"/>
    </source>
</evidence>
<proteinExistence type="inferred from homology"/>
<gene>
    <name evidence="10" type="primary">gerAC_1</name>
    <name evidence="10" type="ORF">Back11_01860</name>
</gene>
<dbReference type="GO" id="GO:0016020">
    <property type="term" value="C:membrane"/>
    <property type="evidence" value="ECO:0007669"/>
    <property type="project" value="UniProtKB-SubCell"/>
</dbReference>
<evidence type="ECO:0000313" key="10">
    <source>
        <dbReference type="EMBL" id="BBH18841.1"/>
    </source>
</evidence>
<dbReference type="Pfam" id="PF25198">
    <property type="entry name" value="Spore_GerAC_N"/>
    <property type="match status" value="1"/>
</dbReference>
<dbReference type="NCBIfam" id="TIGR02887">
    <property type="entry name" value="spore_ger_x_C"/>
    <property type="match status" value="1"/>
</dbReference>
<feature type="domain" description="Spore germination protein N-terminal" evidence="9">
    <location>
        <begin position="23"/>
        <end position="189"/>
    </location>
</feature>
<name>A0A3G9IYZ4_9BACL</name>
<comment type="subcellular location">
    <subcellularLocation>
        <location evidence="1">Membrane</location>
        <topology evidence="1">Lipid-anchor</topology>
    </subcellularLocation>
</comment>
<dbReference type="Gene3D" id="3.30.300.210">
    <property type="entry name" value="Nutrient germinant receptor protein C, domain 3"/>
    <property type="match status" value="1"/>
</dbReference>
<dbReference type="KEGG" id="pbk:Back11_01860"/>
<keyword evidence="7" id="KW-0449">Lipoprotein</keyword>
<dbReference type="OrthoDB" id="2694406at2"/>
<sequence>MIVRLLSIVIATSIVVLLVGCNDQLNMEDASIPLAIGVDLNKTNRFQIYSSTPIFSKDIKKKSHEITGTADSLRQSRTLQDAQSVGTVQGRNFQVLLIGKRMLQHENWFKMLDVLFRDARNTVTDRVIAVDGNVSEIIYLNPDDQPSLPLLLRGMVDSSSMVSETVKTTVHELHRQMYEKGMTPYISEVQVKNKKIILIGTTLLDHKGKYAASLGTEDSIFLNMLQKNAKPGVSISLKIPDVPKTGPFDTNYLSFTAGKISTKIKTSYVNNKFNFTIKIKTSVGLSEHFFPTDAPAQVKELEKQISAQMQKKLEKVIKMLQLHKIDPIGLGLYARAHEYQAYQKVEDHWGDALANANINVSVDIKIVTLGPVK</sequence>
<evidence type="ECO:0000256" key="7">
    <source>
        <dbReference type="ARBA" id="ARBA00023288"/>
    </source>
</evidence>
<evidence type="ECO:0000259" key="9">
    <source>
        <dbReference type="Pfam" id="PF25198"/>
    </source>
</evidence>
<keyword evidence="5" id="KW-0472">Membrane</keyword>
<keyword evidence="4" id="KW-0732">Signal</keyword>
<evidence type="ECO:0000256" key="4">
    <source>
        <dbReference type="ARBA" id="ARBA00022729"/>
    </source>
</evidence>
<dbReference type="GO" id="GO:0009847">
    <property type="term" value="P:spore germination"/>
    <property type="evidence" value="ECO:0007669"/>
    <property type="project" value="InterPro"/>
</dbReference>
<evidence type="ECO:0000256" key="3">
    <source>
        <dbReference type="ARBA" id="ARBA00022544"/>
    </source>
</evidence>
<dbReference type="PROSITE" id="PS51257">
    <property type="entry name" value="PROKAR_LIPOPROTEIN"/>
    <property type="match status" value="1"/>
</dbReference>
<protein>
    <submittedName>
        <fullName evidence="10">Germination protein GerYC</fullName>
    </submittedName>
</protein>
<dbReference type="Pfam" id="PF05504">
    <property type="entry name" value="Spore_GerAC"/>
    <property type="match status" value="1"/>
</dbReference>
<dbReference type="InterPro" id="IPR008844">
    <property type="entry name" value="Spore_GerAC-like"/>
</dbReference>
<evidence type="ECO:0000313" key="11">
    <source>
        <dbReference type="Proteomes" id="UP000275368"/>
    </source>
</evidence>
<reference evidence="10 11" key="1">
    <citation type="submission" date="2018-11" db="EMBL/GenBank/DDBJ databases">
        <title>Complete genome sequence of Paenibacillus baekrokdamisoli strain KCTC 33723.</title>
        <authorList>
            <person name="Kang S.W."/>
            <person name="Lee K.C."/>
            <person name="Kim K.K."/>
            <person name="Kim J.S."/>
            <person name="Kim D.S."/>
            <person name="Ko S.H."/>
            <person name="Yang S.H."/>
            <person name="Lee J.S."/>
        </authorList>
    </citation>
    <scope>NUCLEOTIDE SEQUENCE [LARGE SCALE GENOMIC DNA]</scope>
    <source>
        <strain evidence="10 11">KCTC 33723</strain>
    </source>
</reference>
<evidence type="ECO:0000256" key="5">
    <source>
        <dbReference type="ARBA" id="ARBA00023136"/>
    </source>
</evidence>
<dbReference type="RefSeq" id="WP_125653279.1">
    <property type="nucleotide sequence ID" value="NZ_AP019308.1"/>
</dbReference>
<comment type="similarity">
    <text evidence="2">Belongs to the GerABKC lipoprotein family.</text>
</comment>
<accession>A0A3G9IYZ4</accession>
<dbReference type="AlphaFoldDB" id="A0A3G9IYZ4"/>
<dbReference type="PANTHER" id="PTHR35789">
    <property type="entry name" value="SPORE GERMINATION PROTEIN B3"/>
    <property type="match status" value="1"/>
</dbReference>
<keyword evidence="11" id="KW-1185">Reference proteome</keyword>
<dbReference type="InterPro" id="IPR038501">
    <property type="entry name" value="Spore_GerAC_C_sf"/>
</dbReference>
<dbReference type="InterPro" id="IPR057336">
    <property type="entry name" value="GerAC_N"/>
</dbReference>
<evidence type="ECO:0000256" key="6">
    <source>
        <dbReference type="ARBA" id="ARBA00023139"/>
    </source>
</evidence>